<accession>A0AA88YI40</accession>
<dbReference type="SUPFAM" id="SSF52540">
    <property type="entry name" value="P-loop containing nucleoside triphosphate hydrolases"/>
    <property type="match status" value="1"/>
</dbReference>
<organism evidence="1 2">
    <name type="scientific">Pinctada imbricata</name>
    <name type="common">Atlantic pearl-oyster</name>
    <name type="synonym">Pinctada martensii</name>
    <dbReference type="NCBI Taxonomy" id="66713"/>
    <lineage>
        <taxon>Eukaryota</taxon>
        <taxon>Metazoa</taxon>
        <taxon>Spiralia</taxon>
        <taxon>Lophotrochozoa</taxon>
        <taxon>Mollusca</taxon>
        <taxon>Bivalvia</taxon>
        <taxon>Autobranchia</taxon>
        <taxon>Pteriomorphia</taxon>
        <taxon>Pterioida</taxon>
        <taxon>Pterioidea</taxon>
        <taxon>Pteriidae</taxon>
        <taxon>Pinctada</taxon>
    </lineage>
</organism>
<dbReference type="AlphaFoldDB" id="A0AA88YI40"/>
<sequence>MNDVILPLLPCSSMCISGQTGSGKTRFVFRLLQNLTKMYAEEPPDAVMYCYGIHQPLFDQMEEQIPNLFMKHGLPTQGEIEEFTKEIKHRLVIIDDLAHQLLNNPDMELLITQGCHHRRLSVIFMTQNLFQKGSKSRTIALNTYYLVLMKNIRDASQIAFLGRQLFPGKSRLLTDAYKDATHEPYGYLLIDASPHSEDKYRLRTHIFPGEFPVIYQSL</sequence>
<dbReference type="Proteomes" id="UP001186944">
    <property type="component" value="Unassembled WGS sequence"/>
</dbReference>
<evidence type="ECO:0000313" key="2">
    <source>
        <dbReference type="Proteomes" id="UP001186944"/>
    </source>
</evidence>
<evidence type="ECO:0000313" key="1">
    <source>
        <dbReference type="EMBL" id="KAK3105287.1"/>
    </source>
</evidence>
<reference evidence="1" key="1">
    <citation type="submission" date="2019-08" db="EMBL/GenBank/DDBJ databases">
        <title>The improved chromosome-level genome for the pearl oyster Pinctada fucata martensii using PacBio sequencing and Hi-C.</title>
        <authorList>
            <person name="Zheng Z."/>
        </authorList>
    </citation>
    <scope>NUCLEOTIDE SEQUENCE</scope>
    <source>
        <strain evidence="1">ZZ-2019</strain>
        <tissue evidence="1">Adductor muscle</tissue>
    </source>
</reference>
<dbReference type="EMBL" id="VSWD01000004">
    <property type="protein sequence ID" value="KAK3105287.1"/>
    <property type="molecule type" value="Genomic_DNA"/>
</dbReference>
<dbReference type="InterPro" id="IPR027417">
    <property type="entry name" value="P-loop_NTPase"/>
</dbReference>
<dbReference type="Gene3D" id="3.40.50.300">
    <property type="entry name" value="P-loop containing nucleotide triphosphate hydrolases"/>
    <property type="match status" value="1"/>
</dbReference>
<comment type="caution">
    <text evidence="1">The sequence shown here is derived from an EMBL/GenBank/DDBJ whole genome shotgun (WGS) entry which is preliminary data.</text>
</comment>
<keyword evidence="2" id="KW-1185">Reference proteome</keyword>
<name>A0AA88YI40_PINIB</name>
<gene>
    <name evidence="1" type="ORF">FSP39_021682</name>
</gene>
<protein>
    <submittedName>
        <fullName evidence="1">Uncharacterized protein</fullName>
    </submittedName>
</protein>
<proteinExistence type="predicted"/>